<gene>
    <name evidence="1" type="ORF">SHD_3881</name>
</gene>
<dbReference type="Proteomes" id="UP000017548">
    <property type="component" value="Unassembled WGS sequence"/>
</dbReference>
<evidence type="ECO:0000313" key="2">
    <source>
        <dbReference type="Proteomes" id="UP000017548"/>
    </source>
</evidence>
<organism evidence="1 2">
    <name type="scientific">Shewanella decolorationis S12</name>
    <dbReference type="NCBI Taxonomy" id="1353536"/>
    <lineage>
        <taxon>Bacteria</taxon>
        <taxon>Pseudomonadati</taxon>
        <taxon>Pseudomonadota</taxon>
        <taxon>Gammaproteobacteria</taxon>
        <taxon>Alteromonadales</taxon>
        <taxon>Shewanellaceae</taxon>
        <taxon>Shewanella</taxon>
    </lineage>
</organism>
<protein>
    <submittedName>
        <fullName evidence="1">Class molecular chaperone</fullName>
    </submittedName>
</protein>
<accession>A0ABN0PI34</accession>
<name>A0ABN0PI34_9GAMM</name>
<comment type="caution">
    <text evidence="1">The sequence shown here is derived from an EMBL/GenBank/DDBJ whole genome shotgun (WGS) entry which is preliminary data.</text>
</comment>
<evidence type="ECO:0000313" key="1">
    <source>
        <dbReference type="EMBL" id="ESE39672.1"/>
    </source>
</evidence>
<proteinExistence type="predicted"/>
<keyword evidence="2" id="KW-1185">Reference proteome</keyword>
<sequence>MIANIVQEQELVPMERITVRVNAVQNSMNYQFGEDGINLD</sequence>
<reference evidence="1 2" key="1">
    <citation type="journal article" date="2013" name="Genome Announc.">
        <title>Draft Genome Sequence of Shewanella decolorationis S12, a Dye-Degrading Bacterium Isolated from a Wastewater Treatment Plant.</title>
        <authorList>
            <person name="Xu M."/>
            <person name="Fang Y."/>
            <person name="Liu J."/>
            <person name="Chen X."/>
            <person name="Sun G."/>
            <person name="Guo J."/>
            <person name="Hua Z."/>
            <person name="Tu Q."/>
            <person name="Wu L."/>
            <person name="Zhou J."/>
            <person name="Liu X."/>
        </authorList>
    </citation>
    <scope>NUCLEOTIDE SEQUENCE [LARGE SCALE GENOMIC DNA]</scope>
    <source>
        <strain evidence="1 2">S12</strain>
    </source>
</reference>
<dbReference type="EMBL" id="AXZL01000076">
    <property type="protein sequence ID" value="ESE39672.1"/>
    <property type="molecule type" value="Genomic_DNA"/>
</dbReference>